<proteinExistence type="predicted"/>
<dbReference type="PANTHER" id="PTHR35804:SF1">
    <property type="entry name" value="LYSINE EXPORTER LYSO"/>
    <property type="match status" value="1"/>
</dbReference>
<keyword evidence="1" id="KW-0472">Membrane</keyword>
<dbReference type="InterPro" id="IPR005642">
    <property type="entry name" value="LysO"/>
</dbReference>
<name>A0A650CRI8_9CREN</name>
<dbReference type="AlphaFoldDB" id="A0A650CRI8"/>
<evidence type="ECO:0000313" key="3">
    <source>
        <dbReference type="Proteomes" id="UP000423396"/>
    </source>
</evidence>
<feature type="transmembrane region" description="Helical" evidence="1">
    <location>
        <begin position="93"/>
        <end position="112"/>
    </location>
</feature>
<feature type="transmembrane region" description="Helical" evidence="1">
    <location>
        <begin position="217"/>
        <end position="239"/>
    </location>
</feature>
<keyword evidence="1" id="KW-0812">Transmembrane</keyword>
<feature type="transmembrane region" description="Helical" evidence="1">
    <location>
        <begin position="28"/>
        <end position="49"/>
    </location>
</feature>
<dbReference type="EMBL" id="CP045483">
    <property type="protein sequence ID" value="QGR20436.1"/>
    <property type="molecule type" value="Genomic_DNA"/>
</dbReference>
<accession>A0A650CRI8</accession>
<dbReference type="GO" id="GO:0015661">
    <property type="term" value="F:L-lysine efflux transmembrane transporter activity"/>
    <property type="evidence" value="ECO:0007669"/>
    <property type="project" value="InterPro"/>
</dbReference>
<feature type="transmembrane region" description="Helical" evidence="1">
    <location>
        <begin position="56"/>
        <end position="78"/>
    </location>
</feature>
<sequence>MNFTLTFLSLYLISMAIGRKVKLPSAVTETIVLVLIFTISYWGGVTIPVKEIASVLLISLIMATLLILITYVIGLFFIHKVHLYPTKVNLRMQIKYIIPLVLGLILGLGVKFELPFTSIIDYELYLLAVIIGIEIGRSFNIGLLKRTTMLAILAVVVNVVGAIILSLVFSPFIPLKASLMITLGSGWYSYTGPFVAKYFDPALGVIGFLSNFLREQLAFVLLPILLRVKATPIGAIAIGGATSMDVTLPLYVDLLGGEYAVGAMISGFILTLLVPIILPIIALL</sequence>
<dbReference type="KEGG" id="sazo:D1868_10870"/>
<keyword evidence="1" id="KW-1133">Transmembrane helix</keyword>
<dbReference type="RefSeq" id="WP_156007888.1">
    <property type="nucleotide sequence ID" value="NZ_CP045483.1"/>
</dbReference>
<dbReference type="OrthoDB" id="21422at2157"/>
<feature type="transmembrane region" description="Helical" evidence="1">
    <location>
        <begin position="124"/>
        <end position="144"/>
    </location>
</feature>
<organism evidence="2 3">
    <name type="scientific">Stygiolobus azoricus</name>
    <dbReference type="NCBI Taxonomy" id="41675"/>
    <lineage>
        <taxon>Archaea</taxon>
        <taxon>Thermoproteota</taxon>
        <taxon>Thermoprotei</taxon>
        <taxon>Sulfolobales</taxon>
        <taxon>Sulfolobaceae</taxon>
        <taxon>Stygiolobus</taxon>
    </lineage>
</organism>
<evidence type="ECO:0000256" key="1">
    <source>
        <dbReference type="SAM" id="Phobius"/>
    </source>
</evidence>
<dbReference type="GeneID" id="42799580"/>
<protein>
    <submittedName>
        <fullName evidence="2">DUF340 domain-containing protein</fullName>
    </submittedName>
</protein>
<keyword evidence="3" id="KW-1185">Reference proteome</keyword>
<evidence type="ECO:0000313" key="2">
    <source>
        <dbReference type="EMBL" id="QGR20436.1"/>
    </source>
</evidence>
<dbReference type="PANTHER" id="PTHR35804">
    <property type="entry name" value="LYSINE EXPORTER LYSO"/>
    <property type="match status" value="1"/>
</dbReference>
<feature type="transmembrane region" description="Helical" evidence="1">
    <location>
        <begin position="259"/>
        <end position="283"/>
    </location>
</feature>
<feature type="transmembrane region" description="Helical" evidence="1">
    <location>
        <begin position="150"/>
        <end position="173"/>
    </location>
</feature>
<reference evidence="2 3" key="1">
    <citation type="submission" date="2019-10" db="EMBL/GenBank/DDBJ databases">
        <title>Genome Sequences from Six Type Strain Members of the Archaeal Family Sulfolobaceae: Acidianus ambivalens, Acidianus infernus, Metallosphaera prunae, Stygiolobus azoricus, Sulfolobus metallicus, and Sulfurisphaera ohwakuensis.</title>
        <authorList>
            <person name="Counts J.A."/>
            <person name="Kelly R.M."/>
        </authorList>
    </citation>
    <scope>NUCLEOTIDE SEQUENCE [LARGE SCALE GENOMIC DNA]</scope>
    <source>
        <strain evidence="2 3">FC6</strain>
    </source>
</reference>
<gene>
    <name evidence="2" type="ORF">D1868_10870</name>
</gene>
<dbReference type="GO" id="GO:0005886">
    <property type="term" value="C:plasma membrane"/>
    <property type="evidence" value="ECO:0007669"/>
    <property type="project" value="TreeGrafter"/>
</dbReference>
<dbReference type="Pfam" id="PF03956">
    <property type="entry name" value="Lys_export"/>
    <property type="match status" value="1"/>
</dbReference>
<dbReference type="Proteomes" id="UP000423396">
    <property type="component" value="Chromosome"/>
</dbReference>